<name>A0A382KQD1_9ZZZZ</name>
<accession>A0A382KQD1</accession>
<protein>
    <recommendedName>
        <fullName evidence="2">Amidohydrolase-related domain-containing protein</fullName>
    </recommendedName>
</protein>
<reference evidence="1" key="1">
    <citation type="submission" date="2018-05" db="EMBL/GenBank/DDBJ databases">
        <authorList>
            <person name="Lanie J.A."/>
            <person name="Ng W.-L."/>
            <person name="Kazmierczak K.M."/>
            <person name="Andrzejewski T.M."/>
            <person name="Davidsen T.M."/>
            <person name="Wayne K.J."/>
            <person name="Tettelin H."/>
            <person name="Glass J.I."/>
            <person name="Rusch D."/>
            <person name="Podicherti R."/>
            <person name="Tsui H.-C.T."/>
            <person name="Winkler M.E."/>
        </authorList>
    </citation>
    <scope>NUCLEOTIDE SEQUENCE</scope>
</reference>
<gene>
    <name evidence="1" type="ORF">METZ01_LOCUS279323</name>
</gene>
<proteinExistence type="predicted"/>
<evidence type="ECO:0008006" key="2">
    <source>
        <dbReference type="Google" id="ProtNLM"/>
    </source>
</evidence>
<feature type="non-terminal residue" evidence="1">
    <location>
        <position position="80"/>
    </location>
</feature>
<dbReference type="EMBL" id="UINC01082052">
    <property type="protein sequence ID" value="SVC26469.1"/>
    <property type="molecule type" value="Genomic_DNA"/>
</dbReference>
<dbReference type="Gene3D" id="3.20.20.140">
    <property type="entry name" value="Metal-dependent hydrolases"/>
    <property type="match status" value="1"/>
</dbReference>
<evidence type="ECO:0000313" key="1">
    <source>
        <dbReference type="EMBL" id="SVC26469.1"/>
    </source>
</evidence>
<dbReference type="AlphaFoldDB" id="A0A382KQD1"/>
<organism evidence="1">
    <name type="scientific">marine metagenome</name>
    <dbReference type="NCBI Taxonomy" id="408172"/>
    <lineage>
        <taxon>unclassified sequences</taxon>
        <taxon>metagenomes</taxon>
        <taxon>ecological metagenomes</taxon>
    </lineage>
</organism>
<sequence>MNLSKPVNLPDFSGLDLNFDIVDSHHHLFDLQAIYYPWLTDHPEKHFLLGHYDGLKRDYSVTDYRADTGDLSVVQTVHVE</sequence>